<dbReference type="Proteomes" id="UP000478052">
    <property type="component" value="Unassembled WGS sequence"/>
</dbReference>
<comment type="caution">
    <text evidence="2">The sequence shown here is derived from an EMBL/GenBank/DDBJ whole genome shotgun (WGS) entry which is preliminary data.</text>
</comment>
<dbReference type="EMBL" id="VUJU01005339">
    <property type="protein sequence ID" value="KAF0751561.1"/>
    <property type="molecule type" value="Genomic_DNA"/>
</dbReference>
<dbReference type="GO" id="GO:0046983">
    <property type="term" value="F:protein dimerization activity"/>
    <property type="evidence" value="ECO:0007669"/>
    <property type="project" value="InterPro"/>
</dbReference>
<sequence>MNDCVQFYSRILTEPTVFKAEFSIWKSKWLKEESRPNTAIEGLDNCNILLFPNIWKLLQVLATIPMSTATPERTFSSLKRLKTYLRNSTGETRLNGLALMSIHREINVDPEEVLNRFAKQSRRMMLI</sequence>
<proteinExistence type="predicted"/>
<protein>
    <submittedName>
        <fullName evidence="2">52 kDa repressor of the inhibitor of the protein kinase-like</fullName>
    </submittedName>
</protein>
<dbReference type="OrthoDB" id="6625634at2759"/>
<accession>A0A6G0Y9N0</accession>
<dbReference type="InterPro" id="IPR008906">
    <property type="entry name" value="HATC_C_dom"/>
</dbReference>
<dbReference type="AlphaFoldDB" id="A0A6G0Y9N0"/>
<reference evidence="2 3" key="1">
    <citation type="submission" date="2019-08" db="EMBL/GenBank/DDBJ databases">
        <title>Whole genome of Aphis craccivora.</title>
        <authorList>
            <person name="Voronova N.V."/>
            <person name="Shulinski R.S."/>
            <person name="Bandarenka Y.V."/>
            <person name="Zhorov D.G."/>
            <person name="Warner D."/>
        </authorList>
    </citation>
    <scope>NUCLEOTIDE SEQUENCE [LARGE SCALE GENOMIC DNA]</scope>
    <source>
        <strain evidence="2">180601</strain>
        <tissue evidence="2">Whole Body</tissue>
    </source>
</reference>
<organism evidence="2 3">
    <name type="scientific">Aphis craccivora</name>
    <name type="common">Cowpea aphid</name>
    <dbReference type="NCBI Taxonomy" id="307492"/>
    <lineage>
        <taxon>Eukaryota</taxon>
        <taxon>Metazoa</taxon>
        <taxon>Ecdysozoa</taxon>
        <taxon>Arthropoda</taxon>
        <taxon>Hexapoda</taxon>
        <taxon>Insecta</taxon>
        <taxon>Pterygota</taxon>
        <taxon>Neoptera</taxon>
        <taxon>Paraneoptera</taxon>
        <taxon>Hemiptera</taxon>
        <taxon>Sternorrhyncha</taxon>
        <taxon>Aphidomorpha</taxon>
        <taxon>Aphidoidea</taxon>
        <taxon>Aphididae</taxon>
        <taxon>Aphidini</taxon>
        <taxon>Aphis</taxon>
        <taxon>Aphis</taxon>
    </lineage>
</organism>
<keyword evidence="3" id="KW-1185">Reference proteome</keyword>
<gene>
    <name evidence="2" type="ORF">FWK35_00026292</name>
</gene>
<evidence type="ECO:0000259" key="1">
    <source>
        <dbReference type="Pfam" id="PF05699"/>
    </source>
</evidence>
<feature type="domain" description="HAT C-terminal dimerisation" evidence="1">
    <location>
        <begin position="45"/>
        <end position="105"/>
    </location>
</feature>
<evidence type="ECO:0000313" key="2">
    <source>
        <dbReference type="EMBL" id="KAF0751561.1"/>
    </source>
</evidence>
<dbReference type="PANTHER" id="PTHR46289:SF14">
    <property type="entry name" value="DUF4371 DOMAIN-CONTAINING PROTEIN"/>
    <property type="match status" value="1"/>
</dbReference>
<dbReference type="PANTHER" id="PTHR46289">
    <property type="entry name" value="52 KDA REPRESSOR OF THE INHIBITOR OF THE PROTEIN KINASE-LIKE PROTEIN-RELATED"/>
    <property type="match status" value="1"/>
</dbReference>
<dbReference type="Pfam" id="PF05699">
    <property type="entry name" value="Dimer_Tnp_hAT"/>
    <property type="match status" value="1"/>
</dbReference>
<evidence type="ECO:0000313" key="3">
    <source>
        <dbReference type="Proteomes" id="UP000478052"/>
    </source>
</evidence>
<name>A0A6G0Y9N0_APHCR</name>
<dbReference type="InterPro" id="IPR052958">
    <property type="entry name" value="IFN-induced_PKR_regulator"/>
</dbReference>